<dbReference type="Gene3D" id="3.20.20.80">
    <property type="entry name" value="Glycosidases"/>
    <property type="match status" value="1"/>
</dbReference>
<dbReference type="SUPFAM" id="SSF49303">
    <property type="entry name" value="beta-Galactosidase/glucuronidase domain"/>
    <property type="match status" value="2"/>
</dbReference>
<dbReference type="InterPro" id="IPR036156">
    <property type="entry name" value="Beta-gal/glucu_dom_sf"/>
</dbReference>
<dbReference type="SUPFAM" id="SSF49785">
    <property type="entry name" value="Galactose-binding domain-like"/>
    <property type="match status" value="1"/>
</dbReference>
<dbReference type="Pfam" id="PF22666">
    <property type="entry name" value="Glyco_hydro_2_N2"/>
    <property type="match status" value="1"/>
</dbReference>
<dbReference type="Proteomes" id="UP000183900">
    <property type="component" value="Unassembled WGS sequence"/>
</dbReference>
<keyword evidence="3" id="KW-0378">Hydrolase</keyword>
<comment type="catalytic activity">
    <reaction evidence="1">
        <text>Hydrolysis of terminal, non-reducing beta-D-mannose residues in beta-D-mannosides.</text>
        <dbReference type="EC" id="3.2.1.25"/>
    </reaction>
</comment>
<dbReference type="EC" id="3.2.1.25" evidence="2"/>
<dbReference type="OrthoDB" id="9758603at2"/>
<dbReference type="Gene3D" id="2.60.120.260">
    <property type="entry name" value="Galactose-binding domain-like"/>
    <property type="match status" value="1"/>
</dbReference>
<protein>
    <recommendedName>
        <fullName evidence="2">beta-mannosidase</fullName>
        <ecNumber evidence="2">3.2.1.25</ecNumber>
    </recommendedName>
</protein>
<evidence type="ECO:0000256" key="3">
    <source>
        <dbReference type="ARBA" id="ARBA00022801"/>
    </source>
</evidence>
<dbReference type="InterPro" id="IPR050887">
    <property type="entry name" value="Beta-mannosidase_GH2"/>
</dbReference>
<dbReference type="InterPro" id="IPR013783">
    <property type="entry name" value="Ig-like_fold"/>
</dbReference>
<evidence type="ECO:0000256" key="1">
    <source>
        <dbReference type="ARBA" id="ARBA00000829"/>
    </source>
</evidence>
<dbReference type="EMBL" id="CYHE01000002">
    <property type="protein sequence ID" value="CUA92629.1"/>
    <property type="molecule type" value="Genomic_DNA"/>
</dbReference>
<feature type="domain" description="Beta-mannosidase-like galactose-binding" evidence="5">
    <location>
        <begin position="34"/>
        <end position="176"/>
    </location>
</feature>
<dbReference type="GO" id="GO:0006516">
    <property type="term" value="P:glycoprotein catabolic process"/>
    <property type="evidence" value="ECO:0007669"/>
    <property type="project" value="TreeGrafter"/>
</dbReference>
<sequence>MMMAGRKLLTTDWRMVVLPVGTVATLEGLAELESIPAPVPGTAAEALARAGRFDPAVPMPLQDRDICYSAEVPAQPGRHRLIFEGLATLCEVWWNGTCVLETGNMFRSYAVEVEAEARNTLVLVFRALTGLLARKLPRARWKTMLIDEPALRGIRTTLLGHMPGWCPEIEAVGPWKPVWIERGDADAPVLQTMAAHLDEDGTGHLVVHMCAAAKMAGAMVRCAGHTAKLKQTGPGTFTAGLHLPGVAPWWPATHGTPALHDVVLEQDGVETWLGRTGFRRIGVDRGADGKGFGLVLNGLPVFARGAVWTSADLLALRDDRKACRPYLEAAVAAGFNMIRVPGLSVYASDDLLDLCDELGLMLWQDFQFANFDYPMADEAFAASVEVEARQALARLSLHPCLTVLCGGSEMQQQAAMMGLPAERRACSLSGELLPCLAAEEAPRIPFVPNSPSGGSLPFYPGEGIGHYYGAGAYRRPLEDARRANVRFAGECLAFANLPDEAGLAGRKPSDADWKALAPKDRGADWDFADVRNHYLRELYRVDPQALAAEDPARYLLLSRAVSGAVMAETFAEWRRVGSSCRGALVLALSDLAPGCGWGLIAAGGEPKPALQALAHVLRPLQVLALDEGTNGLDVHLLNETGEPRRVKLTLQALRDGHVPVLSAAREMELAARSGQIIPAVDLIGSFFDITYAYRFGPLPHSVTVLRLIDAETGKCLSEAFHFPAGRNLPLQDLGLTVAVERCEDGNWALEVAASRFAESLHVEDPCFIAQDNWFHLAPGAPRRIRLRRRASAPADAAPRGLVSAVNALAGAGYEG</sequence>
<dbReference type="PANTHER" id="PTHR43730">
    <property type="entry name" value="BETA-MANNOSIDASE"/>
    <property type="match status" value="1"/>
</dbReference>
<evidence type="ECO:0000313" key="6">
    <source>
        <dbReference type="EMBL" id="CUA92629.1"/>
    </source>
</evidence>
<dbReference type="SUPFAM" id="SSF51445">
    <property type="entry name" value="(Trans)glycosidases"/>
    <property type="match status" value="1"/>
</dbReference>
<accession>A0A0K6HP34</accession>
<evidence type="ECO:0000256" key="4">
    <source>
        <dbReference type="ARBA" id="ARBA00023295"/>
    </source>
</evidence>
<proteinExistence type="predicted"/>
<dbReference type="GO" id="GO:0004567">
    <property type="term" value="F:beta-mannosidase activity"/>
    <property type="evidence" value="ECO:0007669"/>
    <property type="project" value="UniProtKB-EC"/>
</dbReference>
<dbReference type="InterPro" id="IPR054593">
    <property type="entry name" value="Beta-mannosidase-like_N2"/>
</dbReference>
<dbReference type="AlphaFoldDB" id="A0A0K6HP34"/>
<evidence type="ECO:0000259" key="5">
    <source>
        <dbReference type="Pfam" id="PF22666"/>
    </source>
</evidence>
<dbReference type="RefSeq" id="WP_055454368.1">
    <property type="nucleotide sequence ID" value="NZ_CYHE01000002.1"/>
</dbReference>
<evidence type="ECO:0000256" key="2">
    <source>
        <dbReference type="ARBA" id="ARBA00012754"/>
    </source>
</evidence>
<dbReference type="InterPro" id="IPR017853">
    <property type="entry name" value="GH"/>
</dbReference>
<evidence type="ECO:0000313" key="7">
    <source>
        <dbReference type="Proteomes" id="UP000183900"/>
    </source>
</evidence>
<keyword evidence="4" id="KW-0326">Glycosidase</keyword>
<keyword evidence="7" id="KW-1185">Reference proteome</keyword>
<dbReference type="Gene3D" id="2.60.40.10">
    <property type="entry name" value="Immunoglobulins"/>
    <property type="match status" value="1"/>
</dbReference>
<dbReference type="PANTHER" id="PTHR43730:SF1">
    <property type="entry name" value="BETA-MANNOSIDASE"/>
    <property type="match status" value="1"/>
</dbReference>
<reference evidence="7" key="1">
    <citation type="submission" date="2015-08" db="EMBL/GenBank/DDBJ databases">
        <authorList>
            <person name="Varghese N."/>
        </authorList>
    </citation>
    <scope>NUCLEOTIDE SEQUENCE [LARGE SCALE GENOMIC DNA]</scope>
    <source>
        <strain evidence="7">DSM 23407</strain>
    </source>
</reference>
<gene>
    <name evidence="6" type="ORF">Ga0061067_10234</name>
</gene>
<organism evidence="6 7">
    <name type="scientific">Pannonibacter indicus</name>
    <dbReference type="NCBI Taxonomy" id="466044"/>
    <lineage>
        <taxon>Bacteria</taxon>
        <taxon>Pseudomonadati</taxon>
        <taxon>Pseudomonadota</taxon>
        <taxon>Alphaproteobacteria</taxon>
        <taxon>Hyphomicrobiales</taxon>
        <taxon>Stappiaceae</taxon>
        <taxon>Pannonibacter</taxon>
    </lineage>
</organism>
<dbReference type="InterPro" id="IPR008979">
    <property type="entry name" value="Galactose-bd-like_sf"/>
</dbReference>
<name>A0A0K6HP34_9HYPH</name>